<feature type="transmembrane region" description="Helical" evidence="6">
    <location>
        <begin position="150"/>
        <end position="169"/>
    </location>
</feature>
<evidence type="ECO:0000313" key="8">
    <source>
        <dbReference type="EMBL" id="SJN39879.1"/>
    </source>
</evidence>
<dbReference type="Pfam" id="PF01740">
    <property type="entry name" value="STAS"/>
    <property type="match status" value="1"/>
</dbReference>
<evidence type="ECO:0000256" key="4">
    <source>
        <dbReference type="ARBA" id="ARBA00023136"/>
    </source>
</evidence>
<evidence type="ECO:0000256" key="2">
    <source>
        <dbReference type="ARBA" id="ARBA00022692"/>
    </source>
</evidence>
<organism evidence="8 9">
    <name type="scientific">Luteococcus japonicus LSP_Lj1</name>
    <dbReference type="NCBI Taxonomy" id="1255658"/>
    <lineage>
        <taxon>Bacteria</taxon>
        <taxon>Bacillati</taxon>
        <taxon>Actinomycetota</taxon>
        <taxon>Actinomycetes</taxon>
        <taxon>Propionibacteriales</taxon>
        <taxon>Propionibacteriaceae</taxon>
        <taxon>Luteococcus</taxon>
    </lineage>
</organism>
<dbReference type="Proteomes" id="UP000188342">
    <property type="component" value="Unassembled WGS sequence"/>
</dbReference>
<feature type="transmembrane region" description="Helical" evidence="6">
    <location>
        <begin position="311"/>
        <end position="334"/>
    </location>
</feature>
<feature type="region of interest" description="Disordered" evidence="5">
    <location>
        <begin position="1"/>
        <end position="23"/>
    </location>
</feature>
<evidence type="ECO:0000313" key="9">
    <source>
        <dbReference type="Proteomes" id="UP000188342"/>
    </source>
</evidence>
<dbReference type="AlphaFoldDB" id="A0A1R4K6H0"/>
<gene>
    <name evidence="8" type="ORF">FM114_11805</name>
</gene>
<proteinExistence type="predicted"/>
<feature type="transmembrane region" description="Helical" evidence="6">
    <location>
        <begin position="53"/>
        <end position="73"/>
    </location>
</feature>
<dbReference type="CDD" id="cd07042">
    <property type="entry name" value="STAS_SulP_like_sulfate_transporter"/>
    <property type="match status" value="1"/>
</dbReference>
<feature type="transmembrane region" description="Helical" evidence="6">
    <location>
        <begin position="120"/>
        <end position="143"/>
    </location>
</feature>
<accession>A0A1R4K6H0</accession>
<dbReference type="GO" id="GO:0016020">
    <property type="term" value="C:membrane"/>
    <property type="evidence" value="ECO:0007669"/>
    <property type="project" value="UniProtKB-SubCell"/>
</dbReference>
<dbReference type="EMBL" id="FUKQ01000044">
    <property type="protein sequence ID" value="SJN39879.1"/>
    <property type="molecule type" value="Genomic_DNA"/>
</dbReference>
<feature type="transmembrane region" description="Helical" evidence="6">
    <location>
        <begin position="354"/>
        <end position="385"/>
    </location>
</feature>
<sequence>MPQDHRIQPHHKSPREALHSGLRSAGTRVAEAKDLWPRPSDYAGLRGSWRRDLLAGLTVGVVALPLALGFGVASGAGAAAGLATAIIAGLVAAVFGGSHLQVSGPTGAMTVVLLPVIHTYGLGAVPTLALLAGIILVVLAVTGLGRTVDLLPFPVIEGFTMGIGVIIALQQVPLLLDADKATAESTLVSAWLTAVHADWTVAWRALAVAAFVMLVHVLGQRLAPKLPIALISIVLATVGVELLGLDVARIGNLPHSLPMPSLPTLSPQVVSALVTPAMAVAALAALESLLSARVADGMAPQLTRTNPDRELMGQGLANMAVGLFGGLPATGAIARTAVNVRTGGRTRLASVAHALVLLLIMVGLGPLVARIPMAALGGVLVMVASRMVSWKAYRRIAKATHADRNTFLITFGATVALDLVSAVLAGVGMAAVMSLRHMAAYTVVRRQQLPASTREGLVDLSAQDEDLRDRIAIYRVDGALFYGNAARFVDEVTAVEDVDVVIIRFHRTNVLDASGAQALKTAIRTLKRREIPVVVQGMTQAQVRTATVTGALDQDHQTRLLSEALARAVATCRASR</sequence>
<evidence type="ECO:0000256" key="1">
    <source>
        <dbReference type="ARBA" id="ARBA00004141"/>
    </source>
</evidence>
<evidence type="ECO:0000256" key="3">
    <source>
        <dbReference type="ARBA" id="ARBA00022989"/>
    </source>
</evidence>
<keyword evidence="3 6" id="KW-1133">Transmembrane helix</keyword>
<evidence type="ECO:0000256" key="6">
    <source>
        <dbReference type="SAM" id="Phobius"/>
    </source>
</evidence>
<dbReference type="InterPro" id="IPR001902">
    <property type="entry name" value="SLC26A/SulP_fam"/>
</dbReference>
<keyword evidence="2 6" id="KW-0812">Transmembrane</keyword>
<dbReference type="SUPFAM" id="SSF52091">
    <property type="entry name" value="SpoIIaa-like"/>
    <property type="match status" value="1"/>
</dbReference>
<dbReference type="PANTHER" id="PTHR11814">
    <property type="entry name" value="SULFATE TRANSPORTER"/>
    <property type="match status" value="1"/>
</dbReference>
<dbReference type="Gene3D" id="3.30.750.24">
    <property type="entry name" value="STAS domain"/>
    <property type="match status" value="1"/>
</dbReference>
<feature type="domain" description="STAS" evidence="7">
    <location>
        <begin position="461"/>
        <end position="572"/>
    </location>
</feature>
<dbReference type="InterPro" id="IPR011547">
    <property type="entry name" value="SLC26A/SulP_dom"/>
</dbReference>
<feature type="transmembrane region" description="Helical" evidence="6">
    <location>
        <begin position="265"/>
        <end position="290"/>
    </location>
</feature>
<dbReference type="InterPro" id="IPR036513">
    <property type="entry name" value="STAS_dom_sf"/>
</dbReference>
<reference evidence="8 9" key="1">
    <citation type="submission" date="2017-02" db="EMBL/GenBank/DDBJ databases">
        <authorList>
            <person name="Peterson S.W."/>
        </authorList>
    </citation>
    <scope>NUCLEOTIDE SEQUENCE [LARGE SCALE GENOMIC DNA]</scope>
    <source>
        <strain evidence="8 9">LSP_Lj1</strain>
    </source>
</reference>
<keyword evidence="4 6" id="KW-0472">Membrane</keyword>
<name>A0A1R4K6H0_9ACTN</name>
<dbReference type="RefSeq" id="WP_211336551.1">
    <property type="nucleotide sequence ID" value="NZ_FUKQ01000044.1"/>
</dbReference>
<feature type="transmembrane region" description="Helical" evidence="6">
    <location>
        <begin position="80"/>
        <end position="100"/>
    </location>
</feature>
<evidence type="ECO:0000259" key="7">
    <source>
        <dbReference type="PROSITE" id="PS50801"/>
    </source>
</evidence>
<dbReference type="GO" id="GO:0055085">
    <property type="term" value="P:transmembrane transport"/>
    <property type="evidence" value="ECO:0007669"/>
    <property type="project" value="InterPro"/>
</dbReference>
<feature type="transmembrane region" description="Helical" evidence="6">
    <location>
        <begin position="201"/>
        <end position="219"/>
    </location>
</feature>
<dbReference type="Pfam" id="PF00916">
    <property type="entry name" value="Sulfate_transp"/>
    <property type="match status" value="1"/>
</dbReference>
<keyword evidence="9" id="KW-1185">Reference proteome</keyword>
<feature type="transmembrane region" description="Helical" evidence="6">
    <location>
        <begin position="406"/>
        <end position="433"/>
    </location>
</feature>
<dbReference type="STRING" id="1255658.FM114_11805"/>
<comment type="subcellular location">
    <subcellularLocation>
        <location evidence="1">Membrane</location>
        <topology evidence="1">Multi-pass membrane protein</topology>
    </subcellularLocation>
</comment>
<feature type="transmembrane region" description="Helical" evidence="6">
    <location>
        <begin position="226"/>
        <end position="245"/>
    </location>
</feature>
<evidence type="ECO:0000256" key="5">
    <source>
        <dbReference type="SAM" id="MobiDB-lite"/>
    </source>
</evidence>
<protein>
    <submittedName>
        <fullName evidence="8">Sulfate permease</fullName>
    </submittedName>
</protein>
<dbReference type="PROSITE" id="PS50801">
    <property type="entry name" value="STAS"/>
    <property type="match status" value="1"/>
</dbReference>
<dbReference type="InterPro" id="IPR002645">
    <property type="entry name" value="STAS_dom"/>
</dbReference>